<name>A0AAN9JAW9_CLITE</name>
<dbReference type="EMBL" id="JAYKXN010000004">
    <property type="protein sequence ID" value="KAK7295587.1"/>
    <property type="molecule type" value="Genomic_DNA"/>
</dbReference>
<reference evidence="2 3" key="1">
    <citation type="submission" date="2024-01" db="EMBL/GenBank/DDBJ databases">
        <title>The genomes of 5 underutilized Papilionoideae crops provide insights into root nodulation and disease resistance.</title>
        <authorList>
            <person name="Yuan L."/>
        </authorList>
    </citation>
    <scope>NUCLEOTIDE SEQUENCE [LARGE SCALE GENOMIC DNA]</scope>
    <source>
        <strain evidence="2">LY-2023</strain>
        <tissue evidence="2">Leaf</tissue>
    </source>
</reference>
<keyword evidence="3" id="KW-1185">Reference proteome</keyword>
<dbReference type="AlphaFoldDB" id="A0AAN9JAW9"/>
<protein>
    <submittedName>
        <fullName evidence="2">Uncharacterized protein</fullName>
    </submittedName>
</protein>
<sequence length="176" mass="19973">MSPRVVGVGKYLGVLLDLGTGTYEIWVMKASWTKLVVRPASNPFSPLSFTQEGEFAEIITTVQRLVKLNPKGQELVDLLYHKCRLDPKGQELVDLLYYNCSPYQCPERFLQFSMNLSHNFLYGPIGNVFTCLDSLKEIYLVFFFYWGNLACSYVVWIWAIGGYGGQWGTTSGKVTL</sequence>
<organism evidence="2 3">
    <name type="scientific">Clitoria ternatea</name>
    <name type="common">Butterfly pea</name>
    <dbReference type="NCBI Taxonomy" id="43366"/>
    <lineage>
        <taxon>Eukaryota</taxon>
        <taxon>Viridiplantae</taxon>
        <taxon>Streptophyta</taxon>
        <taxon>Embryophyta</taxon>
        <taxon>Tracheophyta</taxon>
        <taxon>Spermatophyta</taxon>
        <taxon>Magnoliopsida</taxon>
        <taxon>eudicotyledons</taxon>
        <taxon>Gunneridae</taxon>
        <taxon>Pentapetalae</taxon>
        <taxon>rosids</taxon>
        <taxon>fabids</taxon>
        <taxon>Fabales</taxon>
        <taxon>Fabaceae</taxon>
        <taxon>Papilionoideae</taxon>
        <taxon>50 kb inversion clade</taxon>
        <taxon>NPAAA clade</taxon>
        <taxon>indigoferoid/millettioid clade</taxon>
        <taxon>Phaseoleae</taxon>
        <taxon>Clitoria</taxon>
    </lineage>
</organism>
<dbReference type="Proteomes" id="UP001359559">
    <property type="component" value="Unassembled WGS sequence"/>
</dbReference>
<keyword evidence="1" id="KW-0812">Transmembrane</keyword>
<feature type="transmembrane region" description="Helical" evidence="1">
    <location>
        <begin position="138"/>
        <end position="159"/>
    </location>
</feature>
<evidence type="ECO:0000313" key="2">
    <source>
        <dbReference type="EMBL" id="KAK7295587.1"/>
    </source>
</evidence>
<evidence type="ECO:0000313" key="3">
    <source>
        <dbReference type="Proteomes" id="UP001359559"/>
    </source>
</evidence>
<proteinExistence type="predicted"/>
<keyword evidence="1" id="KW-1133">Transmembrane helix</keyword>
<evidence type="ECO:0000256" key="1">
    <source>
        <dbReference type="SAM" id="Phobius"/>
    </source>
</evidence>
<comment type="caution">
    <text evidence="2">The sequence shown here is derived from an EMBL/GenBank/DDBJ whole genome shotgun (WGS) entry which is preliminary data.</text>
</comment>
<accession>A0AAN9JAW9</accession>
<gene>
    <name evidence="2" type="ORF">RJT34_18497</name>
</gene>
<keyword evidence="1" id="KW-0472">Membrane</keyword>